<sequence length="181" mass="20726">MEHDYPNSFSNLSLKENAPKKGILKNNQINNHINNTNASNANNNPNSGDNRITWDEANLELNESQKSATMKIDEPKTPFVYGIAPDDDELNEITDLDMQLPSMDLPSTSDYFNTSVPEHVNNEWDDDEEEEEETLVTVEGEVLPKRTPEEKEKFSKLRSEHYNMRDALMKGKHLSELSDEE</sequence>
<dbReference type="Gene3D" id="6.10.250.1050">
    <property type="match status" value="1"/>
</dbReference>
<dbReference type="GO" id="GO:0009966">
    <property type="term" value="P:regulation of signal transduction"/>
    <property type="evidence" value="ECO:0007669"/>
    <property type="project" value="InterPro"/>
</dbReference>
<feature type="compositionally biased region" description="Low complexity" evidence="1">
    <location>
        <begin position="26"/>
        <end position="50"/>
    </location>
</feature>
<evidence type="ECO:0008006" key="4">
    <source>
        <dbReference type="Google" id="ProtNLM"/>
    </source>
</evidence>
<name>A0A137PEY3_CONC2</name>
<dbReference type="AlphaFoldDB" id="A0A137PEY3"/>
<dbReference type="EMBL" id="KQ964435">
    <property type="protein sequence ID" value="KXN73568.1"/>
    <property type="molecule type" value="Genomic_DNA"/>
</dbReference>
<dbReference type="InterPro" id="IPR007062">
    <property type="entry name" value="PPI-2"/>
</dbReference>
<protein>
    <recommendedName>
        <fullName evidence="4">Protein phosphatase inhibitor 2</fullName>
    </recommendedName>
</protein>
<evidence type="ECO:0000313" key="3">
    <source>
        <dbReference type="Proteomes" id="UP000070444"/>
    </source>
</evidence>
<gene>
    <name evidence="2" type="ORF">CONCODRAFT_77310</name>
</gene>
<dbReference type="PANTHER" id="PTHR12398:SF20">
    <property type="entry name" value="PROTEIN PHOSPHATASE 1 REGULATORY INHIBITOR SUBUNIT 2"/>
    <property type="match status" value="1"/>
</dbReference>
<keyword evidence="3" id="KW-1185">Reference proteome</keyword>
<evidence type="ECO:0000256" key="1">
    <source>
        <dbReference type="SAM" id="MobiDB-lite"/>
    </source>
</evidence>
<dbReference type="PANTHER" id="PTHR12398">
    <property type="entry name" value="PROTEIN PHOSPHATASE INHIBITOR"/>
    <property type="match status" value="1"/>
</dbReference>
<dbReference type="STRING" id="796925.A0A137PEY3"/>
<feature type="region of interest" description="Disordered" evidence="1">
    <location>
        <begin position="1"/>
        <end position="51"/>
    </location>
</feature>
<dbReference type="Pfam" id="PF04979">
    <property type="entry name" value="IPP-2"/>
    <property type="match status" value="1"/>
</dbReference>
<evidence type="ECO:0000313" key="2">
    <source>
        <dbReference type="EMBL" id="KXN73568.1"/>
    </source>
</evidence>
<proteinExistence type="predicted"/>
<reference evidence="2 3" key="1">
    <citation type="journal article" date="2015" name="Genome Biol. Evol.">
        <title>Phylogenomic analyses indicate that early fungi evolved digesting cell walls of algal ancestors of land plants.</title>
        <authorList>
            <person name="Chang Y."/>
            <person name="Wang S."/>
            <person name="Sekimoto S."/>
            <person name="Aerts A.L."/>
            <person name="Choi C."/>
            <person name="Clum A."/>
            <person name="LaButti K.M."/>
            <person name="Lindquist E.A."/>
            <person name="Yee Ngan C."/>
            <person name="Ohm R.A."/>
            <person name="Salamov A.A."/>
            <person name="Grigoriev I.V."/>
            <person name="Spatafora J.W."/>
            <person name="Berbee M.L."/>
        </authorList>
    </citation>
    <scope>NUCLEOTIDE SEQUENCE [LARGE SCALE GENOMIC DNA]</scope>
    <source>
        <strain evidence="2 3">NRRL 28638</strain>
    </source>
</reference>
<organism evidence="2 3">
    <name type="scientific">Conidiobolus coronatus (strain ATCC 28846 / CBS 209.66 / NRRL 28638)</name>
    <name type="common">Delacroixia coronata</name>
    <dbReference type="NCBI Taxonomy" id="796925"/>
    <lineage>
        <taxon>Eukaryota</taxon>
        <taxon>Fungi</taxon>
        <taxon>Fungi incertae sedis</taxon>
        <taxon>Zoopagomycota</taxon>
        <taxon>Entomophthoromycotina</taxon>
        <taxon>Entomophthoromycetes</taxon>
        <taxon>Entomophthorales</taxon>
        <taxon>Ancylistaceae</taxon>
        <taxon>Conidiobolus</taxon>
    </lineage>
</organism>
<dbReference type="GO" id="GO:0004864">
    <property type="term" value="F:protein phosphatase inhibitor activity"/>
    <property type="evidence" value="ECO:0007669"/>
    <property type="project" value="InterPro"/>
</dbReference>
<accession>A0A137PEY3</accession>
<dbReference type="OrthoDB" id="551302at2759"/>
<dbReference type="Proteomes" id="UP000070444">
    <property type="component" value="Unassembled WGS sequence"/>
</dbReference>